<dbReference type="AlphaFoldDB" id="D7KXS2"/>
<dbReference type="Gramene" id="Al_scaffold_0002_591">
    <property type="protein sequence ID" value="Al_scaffold_0002_591"/>
    <property type="gene ID" value="Al_scaffold_0002_591"/>
</dbReference>
<sequence length="76" mass="8290">MAYSNLLVLFEETGGNSFDISVKTVTAGILCGQVSESHSTSAEMVHTRLHKRNDVNSVAPEVHLHCEDGHVILYPP</sequence>
<gene>
    <name evidence="1" type="ORF">ARALYDRAFT_675441</name>
</gene>
<protein>
    <submittedName>
        <fullName evidence="1">Predicted protein</fullName>
    </submittedName>
</protein>
<keyword evidence="2" id="KW-1185">Reference proteome</keyword>
<accession>D7KXS2</accession>
<dbReference type="HOGENOM" id="CLU_2657811_0_0_1"/>
<proteinExistence type="predicted"/>
<evidence type="ECO:0000313" key="1">
    <source>
        <dbReference type="EMBL" id="EFH62921.1"/>
    </source>
</evidence>
<name>D7KXS2_ARALL</name>
<evidence type="ECO:0000313" key="2">
    <source>
        <dbReference type="Proteomes" id="UP000008694"/>
    </source>
</evidence>
<dbReference type="Proteomes" id="UP000008694">
    <property type="component" value="Unassembled WGS sequence"/>
</dbReference>
<dbReference type="STRING" id="81972.D7KXS2"/>
<dbReference type="EMBL" id="GL348714">
    <property type="protein sequence ID" value="EFH62921.1"/>
    <property type="molecule type" value="Genomic_DNA"/>
</dbReference>
<organism evidence="2">
    <name type="scientific">Arabidopsis lyrata subsp. lyrata</name>
    <name type="common">Lyre-leaved rock-cress</name>
    <dbReference type="NCBI Taxonomy" id="81972"/>
    <lineage>
        <taxon>Eukaryota</taxon>
        <taxon>Viridiplantae</taxon>
        <taxon>Streptophyta</taxon>
        <taxon>Embryophyta</taxon>
        <taxon>Tracheophyta</taxon>
        <taxon>Spermatophyta</taxon>
        <taxon>Magnoliopsida</taxon>
        <taxon>eudicotyledons</taxon>
        <taxon>Gunneridae</taxon>
        <taxon>Pentapetalae</taxon>
        <taxon>rosids</taxon>
        <taxon>malvids</taxon>
        <taxon>Brassicales</taxon>
        <taxon>Brassicaceae</taxon>
        <taxon>Camelineae</taxon>
        <taxon>Arabidopsis</taxon>
    </lineage>
</organism>
<reference evidence="2" key="1">
    <citation type="journal article" date="2011" name="Nat. Genet.">
        <title>The Arabidopsis lyrata genome sequence and the basis of rapid genome size change.</title>
        <authorList>
            <person name="Hu T.T."/>
            <person name="Pattyn P."/>
            <person name="Bakker E.G."/>
            <person name="Cao J."/>
            <person name="Cheng J.-F."/>
            <person name="Clark R.M."/>
            <person name="Fahlgren N."/>
            <person name="Fawcett J.A."/>
            <person name="Grimwood J."/>
            <person name="Gundlach H."/>
            <person name="Haberer G."/>
            <person name="Hollister J.D."/>
            <person name="Ossowski S."/>
            <person name="Ottilar R.P."/>
            <person name="Salamov A.A."/>
            <person name="Schneeberger K."/>
            <person name="Spannagl M."/>
            <person name="Wang X."/>
            <person name="Yang L."/>
            <person name="Nasrallah M.E."/>
            <person name="Bergelson J."/>
            <person name="Carrington J.C."/>
            <person name="Gaut B.S."/>
            <person name="Schmutz J."/>
            <person name="Mayer K.F.X."/>
            <person name="Van de Peer Y."/>
            <person name="Grigoriev I.V."/>
            <person name="Nordborg M."/>
            <person name="Weigel D."/>
            <person name="Guo Y.-L."/>
        </authorList>
    </citation>
    <scope>NUCLEOTIDE SEQUENCE [LARGE SCALE GENOMIC DNA]</scope>
    <source>
        <strain evidence="2">cv. MN47</strain>
    </source>
</reference>
<dbReference type="eggNOG" id="KOG0496">
    <property type="taxonomic scope" value="Eukaryota"/>
</dbReference>